<dbReference type="RefSeq" id="WP_184263092.1">
    <property type="nucleotide sequence ID" value="NZ_JACIIX010000005.1"/>
</dbReference>
<dbReference type="Proteomes" id="UP000544872">
    <property type="component" value="Unassembled WGS sequence"/>
</dbReference>
<evidence type="ECO:0000313" key="1">
    <source>
        <dbReference type="EMBL" id="MBB6210252.1"/>
    </source>
</evidence>
<sequence length="56" mass="5837">MVANDQQAGVAEEKGAVSAVGRCQWLPPGIEDVSVEMTRKTSSTMESTPGDVKIGS</sequence>
<dbReference type="AlphaFoldDB" id="A0A7W9ZGM4"/>
<organism evidence="1 2">
    <name type="scientific">Novispirillum itersonii</name>
    <name type="common">Aquaspirillum itersonii</name>
    <dbReference type="NCBI Taxonomy" id="189"/>
    <lineage>
        <taxon>Bacteria</taxon>
        <taxon>Pseudomonadati</taxon>
        <taxon>Pseudomonadota</taxon>
        <taxon>Alphaproteobacteria</taxon>
        <taxon>Rhodospirillales</taxon>
        <taxon>Novispirillaceae</taxon>
        <taxon>Novispirillum</taxon>
    </lineage>
</organism>
<gene>
    <name evidence="1" type="ORF">FHS48_001667</name>
</gene>
<protein>
    <submittedName>
        <fullName evidence="1">Uncharacterized protein</fullName>
    </submittedName>
</protein>
<dbReference type="EMBL" id="JACIIX010000005">
    <property type="protein sequence ID" value="MBB6210252.1"/>
    <property type="molecule type" value="Genomic_DNA"/>
</dbReference>
<reference evidence="1 2" key="1">
    <citation type="submission" date="2020-08" db="EMBL/GenBank/DDBJ databases">
        <title>Genomic Encyclopedia of Type Strains, Phase IV (KMG-IV): sequencing the most valuable type-strain genomes for metagenomic binning, comparative biology and taxonomic classification.</title>
        <authorList>
            <person name="Goeker M."/>
        </authorList>
    </citation>
    <scope>NUCLEOTIDE SEQUENCE [LARGE SCALE GENOMIC DNA]</scope>
    <source>
        <strain evidence="1 2">DSM 11590</strain>
    </source>
</reference>
<comment type="caution">
    <text evidence="1">The sequence shown here is derived from an EMBL/GenBank/DDBJ whole genome shotgun (WGS) entry which is preliminary data.</text>
</comment>
<keyword evidence="2" id="KW-1185">Reference proteome</keyword>
<proteinExistence type="predicted"/>
<evidence type="ECO:0000313" key="2">
    <source>
        <dbReference type="Proteomes" id="UP000544872"/>
    </source>
</evidence>
<accession>A0A7W9ZGM4</accession>
<name>A0A7W9ZGM4_NOVIT</name>